<reference evidence="15" key="1">
    <citation type="thesis" date="2020" institute="ProQuest LLC" country="789 East Eisenhower Parkway, Ann Arbor, MI, USA">
        <title>Comparative Genomics and Chromosome Evolution.</title>
        <authorList>
            <person name="Mudd A.B."/>
        </authorList>
    </citation>
    <scope>NUCLEOTIDE SEQUENCE</scope>
    <source>
        <strain evidence="15">1538</strain>
        <tissue evidence="15">Blood</tissue>
    </source>
</reference>
<dbReference type="EMBL" id="DYDO01000012">
    <property type="protein sequence ID" value="DBA15127.1"/>
    <property type="molecule type" value="Genomic_DNA"/>
</dbReference>
<evidence type="ECO:0000313" key="16">
    <source>
        <dbReference type="Proteomes" id="UP001181693"/>
    </source>
</evidence>
<dbReference type="GO" id="GO:0005886">
    <property type="term" value="C:plasma membrane"/>
    <property type="evidence" value="ECO:0007669"/>
    <property type="project" value="UniProtKB-SubCell"/>
</dbReference>
<proteinExistence type="inferred from homology"/>
<dbReference type="InterPro" id="IPR017452">
    <property type="entry name" value="GPCR_Rhodpsn_7TM"/>
</dbReference>
<evidence type="ECO:0000256" key="10">
    <source>
        <dbReference type="ARBA" id="ARBA00023180"/>
    </source>
</evidence>
<evidence type="ECO:0000256" key="11">
    <source>
        <dbReference type="ARBA" id="ARBA00023224"/>
    </source>
</evidence>
<organism evidence="15 16">
    <name type="scientific">Pyxicephalus adspersus</name>
    <name type="common">African bullfrog</name>
    <dbReference type="NCBI Taxonomy" id="30357"/>
    <lineage>
        <taxon>Eukaryota</taxon>
        <taxon>Metazoa</taxon>
        <taxon>Chordata</taxon>
        <taxon>Craniata</taxon>
        <taxon>Vertebrata</taxon>
        <taxon>Euteleostomi</taxon>
        <taxon>Amphibia</taxon>
        <taxon>Batrachia</taxon>
        <taxon>Anura</taxon>
        <taxon>Neobatrachia</taxon>
        <taxon>Ranoidea</taxon>
        <taxon>Pyxicephalidae</taxon>
        <taxon>Pyxicephalinae</taxon>
        <taxon>Pyxicephalus</taxon>
    </lineage>
</organism>
<evidence type="ECO:0000256" key="12">
    <source>
        <dbReference type="RuleBase" id="RU000688"/>
    </source>
</evidence>
<evidence type="ECO:0000256" key="2">
    <source>
        <dbReference type="ARBA" id="ARBA00022475"/>
    </source>
</evidence>
<dbReference type="Gene3D" id="1.20.1070.10">
    <property type="entry name" value="Rhodopsin 7-helix transmembrane proteins"/>
    <property type="match status" value="1"/>
</dbReference>
<gene>
    <name evidence="15" type="ORF">GDO54_004381</name>
</gene>
<keyword evidence="16" id="KW-1185">Reference proteome</keyword>
<keyword evidence="6 13" id="KW-1133">Transmembrane helix</keyword>
<keyword evidence="7 12" id="KW-0297">G-protein coupled receptor</keyword>
<feature type="domain" description="G-protein coupled receptors family 1 profile" evidence="14">
    <location>
        <begin position="42"/>
        <end position="291"/>
    </location>
</feature>
<comment type="similarity">
    <text evidence="12">Belongs to the G-protein coupled receptor 1 family.</text>
</comment>
<evidence type="ECO:0000256" key="13">
    <source>
        <dbReference type="RuleBase" id="RU363047"/>
    </source>
</evidence>
<evidence type="ECO:0000256" key="1">
    <source>
        <dbReference type="ARBA" id="ARBA00004651"/>
    </source>
</evidence>
<comment type="subcellular location">
    <subcellularLocation>
        <location evidence="1 13">Cell membrane</location>
        <topology evidence="1 13">Multi-pass membrane protein</topology>
    </subcellularLocation>
</comment>
<keyword evidence="4 12" id="KW-0812">Transmembrane</keyword>
<keyword evidence="2 13" id="KW-1003">Cell membrane</keyword>
<evidence type="ECO:0000256" key="5">
    <source>
        <dbReference type="ARBA" id="ARBA00022725"/>
    </source>
</evidence>
<feature type="transmembrane region" description="Helical" evidence="13">
    <location>
        <begin position="274"/>
        <end position="293"/>
    </location>
</feature>
<evidence type="ECO:0000256" key="3">
    <source>
        <dbReference type="ARBA" id="ARBA00022606"/>
    </source>
</evidence>
<dbReference type="CDD" id="cd13954">
    <property type="entry name" value="7tmA_OR"/>
    <property type="match status" value="1"/>
</dbReference>
<comment type="caution">
    <text evidence="15">The sequence shown here is derived from an EMBL/GenBank/DDBJ whole genome shotgun (WGS) entry which is preliminary data.</text>
</comment>
<dbReference type="PRINTS" id="PR00237">
    <property type="entry name" value="GPCRRHODOPSN"/>
</dbReference>
<dbReference type="FunFam" id="1.20.1070.10:FF:000010">
    <property type="entry name" value="Olfactory receptor"/>
    <property type="match status" value="1"/>
</dbReference>
<sequence length="333" mass="38063">MFNETLKSKFRDFTIHCFSDIYKNENSLFLTFLIMYVNILLGNIMVFTCIILDSHLHTPMYIFLGNLAVIDICSTSNILPKLMYMLSSQQKNMTFQECMTQMYFFIYFTCTEFLLLAVMAYDRYVAICHPLHYSLLLNLKQCALFLVGIWTSAALEPVIHCIFIANLSFCSSHQINHFFCDISPLLKLSCSDTLHIEIATYVLGAIVGLSAFTLTLSSYVFIIYTIVNIRSADGRRKAFFTCASHLASVLIFYGTSLSLHVRPMSAYSPMQDKLFSLLYIILIPIANPFIYTLKNKQFKESFKKVVKDGYNNAAARCRRNLPTDILKCGIKGK</sequence>
<dbReference type="Pfam" id="PF13853">
    <property type="entry name" value="7tm_4"/>
    <property type="match status" value="1"/>
</dbReference>
<accession>A0AAV2ZTY6</accession>
<dbReference type="Proteomes" id="UP001181693">
    <property type="component" value="Unassembled WGS sequence"/>
</dbReference>
<evidence type="ECO:0000256" key="7">
    <source>
        <dbReference type="ARBA" id="ARBA00023040"/>
    </source>
</evidence>
<evidence type="ECO:0000259" key="14">
    <source>
        <dbReference type="PROSITE" id="PS50262"/>
    </source>
</evidence>
<feature type="transmembrane region" description="Helical" evidence="13">
    <location>
        <begin position="238"/>
        <end position="254"/>
    </location>
</feature>
<feature type="transmembrane region" description="Helical" evidence="13">
    <location>
        <begin position="142"/>
        <end position="165"/>
    </location>
</feature>
<dbReference type="GO" id="GO:0004984">
    <property type="term" value="F:olfactory receptor activity"/>
    <property type="evidence" value="ECO:0007669"/>
    <property type="project" value="InterPro"/>
</dbReference>
<evidence type="ECO:0000256" key="6">
    <source>
        <dbReference type="ARBA" id="ARBA00022989"/>
    </source>
</evidence>
<dbReference type="PROSITE" id="PS50262">
    <property type="entry name" value="G_PROTEIN_RECEP_F1_2"/>
    <property type="match status" value="1"/>
</dbReference>
<keyword evidence="3 13" id="KW-0716">Sensory transduction</keyword>
<dbReference type="PROSITE" id="PS00237">
    <property type="entry name" value="G_PROTEIN_RECEP_F1_1"/>
    <property type="match status" value="1"/>
</dbReference>
<protein>
    <recommendedName>
        <fullName evidence="13">Olfactory receptor</fullName>
    </recommendedName>
</protein>
<dbReference type="InterPro" id="IPR000725">
    <property type="entry name" value="Olfact_rcpt"/>
</dbReference>
<keyword evidence="11 12" id="KW-0807">Transducer</keyword>
<name>A0AAV2ZTY6_PYXAD</name>
<dbReference type="SUPFAM" id="SSF81321">
    <property type="entry name" value="Family A G protein-coupled receptor-like"/>
    <property type="match status" value="1"/>
</dbReference>
<dbReference type="GO" id="GO:0004930">
    <property type="term" value="F:G protein-coupled receptor activity"/>
    <property type="evidence" value="ECO:0007669"/>
    <property type="project" value="UniProtKB-KW"/>
</dbReference>
<dbReference type="InterPro" id="IPR000276">
    <property type="entry name" value="GPCR_Rhodpsn"/>
</dbReference>
<dbReference type="AlphaFoldDB" id="A0AAV2ZTY6"/>
<feature type="transmembrane region" description="Helical" evidence="13">
    <location>
        <begin position="198"/>
        <end position="226"/>
    </location>
</feature>
<dbReference type="PRINTS" id="PR00245">
    <property type="entry name" value="OLFACTORYR"/>
</dbReference>
<evidence type="ECO:0000256" key="8">
    <source>
        <dbReference type="ARBA" id="ARBA00023136"/>
    </source>
</evidence>
<keyword evidence="5 13" id="KW-0552">Olfaction</keyword>
<evidence type="ECO:0000256" key="4">
    <source>
        <dbReference type="ARBA" id="ARBA00022692"/>
    </source>
</evidence>
<feature type="transmembrane region" description="Helical" evidence="13">
    <location>
        <begin position="28"/>
        <end position="52"/>
    </location>
</feature>
<feature type="transmembrane region" description="Helical" evidence="13">
    <location>
        <begin position="100"/>
        <end position="121"/>
    </location>
</feature>
<evidence type="ECO:0000256" key="9">
    <source>
        <dbReference type="ARBA" id="ARBA00023170"/>
    </source>
</evidence>
<keyword evidence="9 12" id="KW-0675">Receptor</keyword>
<keyword evidence="10" id="KW-0325">Glycoprotein</keyword>
<keyword evidence="8 13" id="KW-0472">Membrane</keyword>
<feature type="transmembrane region" description="Helical" evidence="13">
    <location>
        <begin position="59"/>
        <end position="80"/>
    </location>
</feature>
<evidence type="ECO:0000313" key="15">
    <source>
        <dbReference type="EMBL" id="DBA15127.1"/>
    </source>
</evidence>
<dbReference type="InterPro" id="IPR050516">
    <property type="entry name" value="Olfactory_GPCR"/>
</dbReference>
<dbReference type="PANTHER" id="PTHR26452">
    <property type="entry name" value="OLFACTORY RECEPTOR"/>
    <property type="match status" value="1"/>
</dbReference>